<evidence type="ECO:0000313" key="2">
    <source>
        <dbReference type="Ensembl" id="ENSPPYP00000040316.1"/>
    </source>
</evidence>
<feature type="region of interest" description="Disordered" evidence="1">
    <location>
        <begin position="137"/>
        <end position="449"/>
    </location>
</feature>
<dbReference type="OMA" id="PVEKNHG"/>
<feature type="compositionally biased region" description="Basic and acidic residues" evidence="1">
    <location>
        <begin position="216"/>
        <end position="236"/>
    </location>
</feature>
<organism evidence="2 3">
    <name type="scientific">Pongo abelii</name>
    <name type="common">Sumatran orangutan</name>
    <name type="synonym">Pongo pygmaeus abelii</name>
    <dbReference type="NCBI Taxonomy" id="9601"/>
    <lineage>
        <taxon>Eukaryota</taxon>
        <taxon>Metazoa</taxon>
        <taxon>Chordata</taxon>
        <taxon>Craniata</taxon>
        <taxon>Vertebrata</taxon>
        <taxon>Euteleostomi</taxon>
        <taxon>Mammalia</taxon>
        <taxon>Eutheria</taxon>
        <taxon>Euarchontoglires</taxon>
        <taxon>Primates</taxon>
        <taxon>Haplorrhini</taxon>
        <taxon>Catarrhini</taxon>
        <taxon>Hominidae</taxon>
        <taxon>Pongo</taxon>
    </lineage>
</organism>
<dbReference type="GO" id="GO:0042775">
    <property type="term" value="P:mitochondrial ATP synthesis coupled electron transport"/>
    <property type="evidence" value="ECO:0007669"/>
    <property type="project" value="Ensembl"/>
</dbReference>
<dbReference type="Pfam" id="PF15880">
    <property type="entry name" value="NDUFV3"/>
    <property type="match status" value="1"/>
</dbReference>
<protein>
    <submittedName>
        <fullName evidence="2">NADH:ubiquinone oxidoreductase subunit V3</fullName>
    </submittedName>
</protein>
<dbReference type="InterPro" id="IPR026193">
    <property type="entry name" value="NDUFV3"/>
</dbReference>
<evidence type="ECO:0000256" key="1">
    <source>
        <dbReference type="SAM" id="MobiDB-lite"/>
    </source>
</evidence>
<dbReference type="PANTHER" id="PTHR17117:SF3">
    <property type="entry name" value="NADH DEHYDROGENASE [UBIQUINONE] FLAVOPROTEIN 3, MITOCHONDRIAL"/>
    <property type="match status" value="1"/>
</dbReference>
<feature type="compositionally biased region" description="Basic and acidic residues" evidence="1">
    <location>
        <begin position="400"/>
        <end position="413"/>
    </location>
</feature>
<dbReference type="GO" id="GO:0005743">
    <property type="term" value="C:mitochondrial inner membrane"/>
    <property type="evidence" value="ECO:0007669"/>
    <property type="project" value="Ensembl"/>
</dbReference>
<reference evidence="2 3" key="1">
    <citation type="submission" date="2008-02" db="EMBL/GenBank/DDBJ databases">
        <title>A 6x draft sequence assembly of the Pongo pygmaeus abelii genome.</title>
        <authorList>
            <person name="Wilson R.K."/>
            <person name="Mardis E."/>
        </authorList>
    </citation>
    <scope>NUCLEOTIDE SEQUENCE [LARGE SCALE GENOMIC DNA]</scope>
</reference>
<dbReference type="AlphaFoldDB" id="A0A8I5U376"/>
<dbReference type="Ensembl" id="ENSPPYT00000054604.1">
    <property type="protein sequence ID" value="ENSPPYP00000040316.1"/>
    <property type="gene ID" value="ENSPPYG00000011459.3"/>
</dbReference>
<name>A0A8I5U376_PONAB</name>
<dbReference type="PANTHER" id="PTHR17117">
    <property type="entry name" value="NADH-UBIQUINONE OXIDOREDUCTASE"/>
    <property type="match status" value="1"/>
</dbReference>
<feature type="compositionally biased region" description="Low complexity" evidence="1">
    <location>
        <begin position="161"/>
        <end position="172"/>
    </location>
</feature>
<feature type="compositionally biased region" description="Basic and acidic residues" evidence="1">
    <location>
        <begin position="264"/>
        <end position="297"/>
    </location>
</feature>
<gene>
    <name evidence="2" type="primary">NDUFV3</name>
</gene>
<dbReference type="Proteomes" id="UP000001595">
    <property type="component" value="Chromosome 21"/>
</dbReference>
<feature type="compositionally biased region" description="Basic and acidic residues" evidence="1">
    <location>
        <begin position="343"/>
        <end position="354"/>
    </location>
</feature>
<feature type="region of interest" description="Disordered" evidence="1">
    <location>
        <begin position="47"/>
        <end position="112"/>
    </location>
</feature>
<proteinExistence type="predicted"/>
<dbReference type="GeneTree" id="ENSGT00390000012196"/>
<reference evidence="2" key="3">
    <citation type="submission" date="2025-09" db="UniProtKB">
        <authorList>
            <consortium name="Ensembl"/>
        </authorList>
    </citation>
    <scope>IDENTIFICATION</scope>
</reference>
<sequence length="484" mass="52137">MRGRCCNRPPGCGCGLWCFGLGTSLTKTMLQEAQVFRGLASTVSLSAESGKSEKGQPHNPKKQSPPKNVVEPKERGKLLATQTAAELSKNLSSPSSYPPAVNKGGKVASPSPSGSVLFTDEGVPKFLSRKTLVEFPQKVLSPFRKQGSDSEARQMGRKVTSPSSSSSSSSSDSESDDEADVSEVTPRVVSKGRGGLRKTEASHSFENRAPRVTVSAKEKTLLQKPHADITDPEKPHQPKKKGPPAKPSEGREDARPKTTMPRSQVDEEFLKQSLKEKQLQKTFRLNEIDKESQKPFEVKGPLPVHTKSGLSVPPKGSPVPAALAEEARAEGQLQASPPGAAEGHLEKPVPEPQRKAAPPLPRKETSGSQGIEGHLKAGEAIVEDQIPPSDLETVPVENNHGFHEKTAAPKLEAEGEAVEDAAAPGDDRGGTQEPAPVPAEPFDNTTYKNLQHHDYTTYTFLDLNLELSKFRMPQPSSGRESPRH</sequence>
<feature type="compositionally biased region" description="Basic and acidic residues" evidence="1">
    <location>
        <begin position="197"/>
        <end position="209"/>
    </location>
</feature>
<reference evidence="2" key="2">
    <citation type="submission" date="2025-08" db="UniProtKB">
        <authorList>
            <consortium name="Ensembl"/>
        </authorList>
    </citation>
    <scope>IDENTIFICATION</scope>
</reference>
<dbReference type="GO" id="GO:0045271">
    <property type="term" value="C:respiratory chain complex I"/>
    <property type="evidence" value="ECO:0007669"/>
    <property type="project" value="Ensembl"/>
</dbReference>
<accession>A0A8I5U376</accession>
<evidence type="ECO:0000313" key="3">
    <source>
        <dbReference type="Proteomes" id="UP000001595"/>
    </source>
</evidence>
<feature type="compositionally biased region" description="Polar residues" evidence="1">
    <location>
        <begin position="80"/>
        <end position="95"/>
    </location>
</feature>
<keyword evidence="3" id="KW-1185">Reference proteome</keyword>